<dbReference type="InterPro" id="IPR020917">
    <property type="entry name" value="DnaT"/>
</dbReference>
<evidence type="ECO:0000256" key="2">
    <source>
        <dbReference type="ARBA" id="ARBA00022705"/>
    </source>
</evidence>
<comment type="function">
    <text evidence="3">Involved in the restart of stalled replication forks, which reloads the replicative helicase on sites other than the origin of replication. Can function in multiple replication restart pathways. Displaces ssDNA from a PriB-ssDNA complex. Probably forms a spiral filament on ssDNA.</text>
</comment>
<dbReference type="NCBIfam" id="NF002770">
    <property type="entry name" value="PRK02854.1"/>
    <property type="match status" value="1"/>
</dbReference>
<keyword evidence="3" id="KW-0238">DNA-binding</keyword>
<sequence>MSSRILTSEVIGIDALVEDHATILSRAESGAVAVFANNAPAFYALTPERLAQLLALEEKLARPGSDVALDNQFFEESTVATPVSVPMGKFAMYPDWRPDEDFQRLAALWGIALHAPVTAEELASFVTYWQAEGKVFHHVQWQQKLARSLMMGRASHGGQPPRDNSMMSEPDKSIPFGFRGAK</sequence>
<dbReference type="AlphaFoldDB" id="A0AB38FYJ2"/>
<dbReference type="Gene3D" id="1.10.8.1180">
    <property type="match status" value="1"/>
</dbReference>
<evidence type="ECO:0000313" key="6">
    <source>
        <dbReference type="EMBL" id="SQA63222.1"/>
    </source>
</evidence>
<dbReference type="GO" id="GO:0006269">
    <property type="term" value="P:DNA replication, synthesis of primer"/>
    <property type="evidence" value="ECO:0007669"/>
    <property type="project" value="UniProtKB-KW"/>
</dbReference>
<keyword evidence="2 3" id="KW-0235">DNA replication</keyword>
<dbReference type="Pfam" id="PF17948">
    <property type="entry name" value="DnaT"/>
    <property type="match status" value="1"/>
</dbReference>
<evidence type="ECO:0000259" key="5">
    <source>
        <dbReference type="Pfam" id="PF17948"/>
    </source>
</evidence>
<feature type="region of interest" description="Disordered" evidence="4">
    <location>
        <begin position="151"/>
        <end position="182"/>
    </location>
</feature>
<dbReference type="GO" id="GO:0003697">
    <property type="term" value="F:single-stranded DNA binding"/>
    <property type="evidence" value="ECO:0007669"/>
    <property type="project" value="UniProtKB-UniRule"/>
</dbReference>
<keyword evidence="1 3" id="KW-0639">Primosome</keyword>
<evidence type="ECO:0000256" key="4">
    <source>
        <dbReference type="SAM" id="MobiDB-lite"/>
    </source>
</evidence>
<gene>
    <name evidence="3 6" type="primary">dnaT</name>
    <name evidence="6" type="ORF">NCTC11967_02257</name>
</gene>
<evidence type="ECO:0000256" key="1">
    <source>
        <dbReference type="ARBA" id="ARBA00022515"/>
    </source>
</evidence>
<dbReference type="HAMAP" id="MF_01061">
    <property type="entry name" value="DnaT"/>
    <property type="match status" value="1"/>
</dbReference>
<feature type="domain" description="DnaT DNA-binding" evidence="5">
    <location>
        <begin position="90"/>
        <end position="156"/>
    </location>
</feature>
<organism evidence="6 7">
    <name type="scientific">Yokenella regensburgei</name>
    <dbReference type="NCBI Taxonomy" id="158877"/>
    <lineage>
        <taxon>Bacteria</taxon>
        <taxon>Pseudomonadati</taxon>
        <taxon>Pseudomonadota</taxon>
        <taxon>Gammaproteobacteria</taxon>
        <taxon>Enterobacterales</taxon>
        <taxon>Enterobacteriaceae</taxon>
        <taxon>Yokenella</taxon>
    </lineage>
</organism>
<name>A0AB38FYJ2_9ENTR</name>
<reference evidence="6 7" key="1">
    <citation type="submission" date="2018-06" db="EMBL/GenBank/DDBJ databases">
        <authorList>
            <consortium name="Pathogen Informatics"/>
            <person name="Doyle S."/>
        </authorList>
    </citation>
    <scope>NUCLEOTIDE SEQUENCE [LARGE SCALE GENOMIC DNA]</scope>
    <source>
        <strain evidence="6 7">NCTC11967</strain>
    </source>
</reference>
<accession>A0AB38FYJ2</accession>
<dbReference type="RefSeq" id="WP_038252333.1">
    <property type="nucleotide sequence ID" value="NZ_UAVL01000011.1"/>
</dbReference>
<comment type="subunit">
    <text evidence="3">Homooligomerizes. Interacts with PriB. Component of the replication restart primosome. Primosome assembly occurs via a 'hand-off' mechanism. PriA binds to replication forks, subsequently PriB then DnaT bind; DnaT then displaces ssDNA to generate the helicase loading substrate.</text>
</comment>
<dbReference type="InterPro" id="IPR040480">
    <property type="entry name" value="DnaT_DNA_bind"/>
</dbReference>
<evidence type="ECO:0000313" key="7">
    <source>
        <dbReference type="Proteomes" id="UP000251313"/>
    </source>
</evidence>
<proteinExistence type="inferred from homology"/>
<comment type="similarity">
    <text evidence="3">Belongs to the DnaT family.</text>
</comment>
<dbReference type="Proteomes" id="UP000251313">
    <property type="component" value="Unassembled WGS sequence"/>
</dbReference>
<evidence type="ECO:0000256" key="3">
    <source>
        <dbReference type="HAMAP-Rule" id="MF_01061"/>
    </source>
</evidence>
<dbReference type="GO" id="GO:1990077">
    <property type="term" value="C:primosome complex"/>
    <property type="evidence" value="ECO:0007669"/>
    <property type="project" value="UniProtKB-UniRule"/>
</dbReference>
<dbReference type="EMBL" id="UAVL01000011">
    <property type="protein sequence ID" value="SQA63222.1"/>
    <property type="molecule type" value="Genomic_DNA"/>
</dbReference>
<comment type="caution">
    <text evidence="6">The sequence shown here is derived from an EMBL/GenBank/DDBJ whole genome shotgun (WGS) entry which is preliminary data.</text>
</comment>
<protein>
    <recommendedName>
        <fullName evidence="3">Replication restart protein DnaT</fullName>
    </recommendedName>
</protein>